<protein>
    <submittedName>
        <fullName evidence="5">Flagellar assembly protein T, N-terminal domain</fullName>
    </submittedName>
</protein>
<dbReference type="Gene3D" id="2.40.10.410">
    <property type="entry name" value="FlgT, C-terminal domain"/>
    <property type="match status" value="1"/>
</dbReference>
<evidence type="ECO:0000259" key="2">
    <source>
        <dbReference type="Pfam" id="PF16538"/>
    </source>
</evidence>
<evidence type="ECO:0000256" key="1">
    <source>
        <dbReference type="SAM" id="SignalP"/>
    </source>
</evidence>
<dbReference type="EMBL" id="FNVQ01000002">
    <property type="protein sequence ID" value="SEG60839.1"/>
    <property type="molecule type" value="Genomic_DNA"/>
</dbReference>
<evidence type="ECO:0000313" key="5">
    <source>
        <dbReference type="EMBL" id="SEG60839.1"/>
    </source>
</evidence>
<dbReference type="InterPro" id="IPR032386">
    <property type="entry name" value="FlgT_M"/>
</dbReference>
<evidence type="ECO:0000259" key="4">
    <source>
        <dbReference type="Pfam" id="PF16548"/>
    </source>
</evidence>
<sequence length="404" mass="44648">MLSILRHLLVLMTLAIALPAQAIPVEAEGRALVVNGDITSARKQAIADARQAASLQAAAYISTTQEIRDGVLEIDDMKLQTFGTVSNVEVLDERIENKMLIVRISADVMENASCPSPGALDHRKRVALTLFPLSEPRQASTGALGEIQSRLPSLLAQGLQQSSAIEPLDFSRSNLIRDVATAPTNQLPDGGLSNALQSSGEPLKAQFIISGVIRDMSMRTPVGPSEPNIIVDLYNEADYKAKRHLRNLALELFIYDGLSGQLLDRRLFTTQGRWTRPREERTGFASAAFWQQDYGQQVQALIADTSNWLDERLRCEPLAARISRTSGDQIWIEAGSTQGVEKDDNFTILRRMTFYDDQMRTYSELNDTQVTLKIESVQPGFARGRIVGDSLSHNIQSDDIAVLR</sequence>
<dbReference type="Pfam" id="PF16548">
    <property type="entry name" value="FlgT_N"/>
    <property type="match status" value="1"/>
</dbReference>
<dbReference type="InterPro" id="IPR038165">
    <property type="entry name" value="FlgT_C_sf"/>
</dbReference>
<dbReference type="RefSeq" id="WP_104003786.1">
    <property type="nucleotide sequence ID" value="NZ_FNVQ01000002.1"/>
</dbReference>
<dbReference type="InterPro" id="IPR038180">
    <property type="entry name" value="FlgT_N_sf"/>
</dbReference>
<proteinExistence type="predicted"/>
<feature type="domain" description="Flagellar assembly protein T N-terminal" evidence="4">
    <location>
        <begin position="25"/>
        <end position="110"/>
    </location>
</feature>
<dbReference type="Gene3D" id="3.40.50.10610">
    <property type="entry name" value="ABC-type transport auxiliary lipoprotein component"/>
    <property type="match status" value="1"/>
</dbReference>
<feature type="signal peptide" evidence="1">
    <location>
        <begin position="1"/>
        <end position="22"/>
    </location>
</feature>
<dbReference type="InterPro" id="IPR032388">
    <property type="entry name" value="FlgT_C"/>
</dbReference>
<keyword evidence="5" id="KW-0969">Cilium</keyword>
<keyword evidence="5" id="KW-0966">Cell projection</keyword>
<accession>A0A1H6BJB5</accession>
<dbReference type="InterPro" id="IPR032370">
    <property type="entry name" value="FlgT_N"/>
</dbReference>
<feature type="domain" description="Flagellar assembly protein T middle" evidence="3">
    <location>
        <begin position="121"/>
        <end position="281"/>
    </location>
</feature>
<keyword evidence="5" id="KW-0282">Flagellum</keyword>
<dbReference type="Pfam" id="PF16538">
    <property type="entry name" value="FlgT_C"/>
    <property type="match status" value="1"/>
</dbReference>
<dbReference type="Gene3D" id="3.30.1660.40">
    <property type="entry name" value="FlgT, N-terminal domain"/>
    <property type="match status" value="1"/>
</dbReference>
<name>A0A1H6BJB5_9GAMM</name>
<dbReference type="Proteomes" id="UP000236745">
    <property type="component" value="Unassembled WGS sequence"/>
</dbReference>
<organism evidence="5 6">
    <name type="scientific">Marinobacterium lutimaris</name>
    <dbReference type="NCBI Taxonomy" id="568106"/>
    <lineage>
        <taxon>Bacteria</taxon>
        <taxon>Pseudomonadati</taxon>
        <taxon>Pseudomonadota</taxon>
        <taxon>Gammaproteobacteria</taxon>
        <taxon>Oceanospirillales</taxon>
        <taxon>Oceanospirillaceae</taxon>
        <taxon>Marinobacterium</taxon>
    </lineage>
</organism>
<gene>
    <name evidence="5" type="ORF">SAMN05444390_102692</name>
</gene>
<reference evidence="5 6" key="1">
    <citation type="submission" date="2016-10" db="EMBL/GenBank/DDBJ databases">
        <authorList>
            <person name="de Groot N.N."/>
        </authorList>
    </citation>
    <scope>NUCLEOTIDE SEQUENCE [LARGE SCALE GENOMIC DNA]</scope>
    <source>
        <strain evidence="5 6">DSM 22012</strain>
    </source>
</reference>
<dbReference type="Pfam" id="PF16539">
    <property type="entry name" value="FlgT_M"/>
    <property type="match status" value="1"/>
</dbReference>
<feature type="domain" description="Flagellar assembly protein T C-terminal" evidence="2">
    <location>
        <begin position="327"/>
        <end position="402"/>
    </location>
</feature>
<evidence type="ECO:0000313" key="6">
    <source>
        <dbReference type="Proteomes" id="UP000236745"/>
    </source>
</evidence>
<feature type="chain" id="PRO_5009293791" evidence="1">
    <location>
        <begin position="23"/>
        <end position="404"/>
    </location>
</feature>
<evidence type="ECO:0000259" key="3">
    <source>
        <dbReference type="Pfam" id="PF16539"/>
    </source>
</evidence>
<dbReference type="OrthoDB" id="8778507at2"/>
<keyword evidence="1" id="KW-0732">Signal</keyword>
<keyword evidence="6" id="KW-1185">Reference proteome</keyword>
<dbReference type="AlphaFoldDB" id="A0A1H6BJB5"/>